<feature type="compositionally biased region" description="Acidic residues" evidence="1">
    <location>
        <begin position="151"/>
        <end position="180"/>
    </location>
</feature>
<dbReference type="Proteomes" id="UP000261739">
    <property type="component" value="Unassembled WGS sequence"/>
</dbReference>
<dbReference type="InterPro" id="IPR053779">
    <property type="entry name" value="GlpR"/>
</dbReference>
<dbReference type="EMBL" id="DQID01000133">
    <property type="protein sequence ID" value="HCT14110.1"/>
    <property type="molecule type" value="Genomic_DNA"/>
</dbReference>
<feature type="region of interest" description="Disordered" evidence="1">
    <location>
        <begin position="360"/>
        <end position="391"/>
    </location>
</feature>
<evidence type="ECO:0000256" key="1">
    <source>
        <dbReference type="SAM" id="MobiDB-lite"/>
    </source>
</evidence>
<name>A0A3D4T036_9CORY</name>
<reference evidence="3 4" key="1">
    <citation type="journal article" date="2018" name="Nat. Biotechnol.">
        <title>A standardized bacterial taxonomy based on genome phylogeny substantially revises the tree of life.</title>
        <authorList>
            <person name="Parks D.H."/>
            <person name="Chuvochina M."/>
            <person name="Waite D.W."/>
            <person name="Rinke C."/>
            <person name="Skarshewski A."/>
            <person name="Chaumeil P.A."/>
            <person name="Hugenholtz P."/>
        </authorList>
    </citation>
    <scope>NUCLEOTIDE SEQUENCE [LARGE SCALE GENOMIC DNA]</scope>
    <source>
        <strain evidence="3">UBA11247</strain>
    </source>
</reference>
<evidence type="ECO:0000313" key="3">
    <source>
        <dbReference type="EMBL" id="HCT14110.1"/>
    </source>
</evidence>
<organism evidence="3 4">
    <name type="scientific">Corynebacterium nuruki</name>
    <dbReference type="NCBI Taxonomy" id="1032851"/>
    <lineage>
        <taxon>Bacteria</taxon>
        <taxon>Bacillati</taxon>
        <taxon>Actinomycetota</taxon>
        <taxon>Actinomycetes</taxon>
        <taxon>Mycobacteriales</taxon>
        <taxon>Corynebacteriaceae</taxon>
        <taxon>Corynebacterium</taxon>
    </lineage>
</organism>
<protein>
    <recommendedName>
        <fullName evidence="5">DUF3329 domain-containing protein</fullName>
    </recommendedName>
</protein>
<dbReference type="AlphaFoldDB" id="A0A3D4T036"/>
<dbReference type="NCBIfam" id="NF045516">
    <property type="entry name" value="GlpR"/>
    <property type="match status" value="1"/>
</dbReference>
<sequence>MSGSLSSVILIAVVWLLLLTPLFLRRHQPVRRTSKALSETRVLHEGGTGIERPHRRPLPAESLYHADPDEDIELVDAEPEQVLIDDTPDAAERAVPTRVIDGEVVGYRPLDDEDTGEFPPVDVDSDDDVVAVRELGGEVTVVVAEDAGAADTDDTDDGADTADTDTVDDAEDTDGTDEDRPDFAAVPVAYFRGGDTDVSVGTDDTVVERAGLPAVREPEQPEELTDEDLAYAAAHRGRGFYDPVTSQELAERRQTRRRRTLAGLGVLLVLAVVGGVFVGGAAWAAVVVMAALTGVYLYYLRRQTVEEQELRHRRIARMRRARAGVRSTDDSELGVPDRLLRPGAVALEIDDEAPEFAALPVGDYVGDDSDDGYGSYDGRGGYDDRRSYRAV</sequence>
<evidence type="ECO:0000313" key="4">
    <source>
        <dbReference type="Proteomes" id="UP000261739"/>
    </source>
</evidence>
<keyword evidence="2" id="KW-0472">Membrane</keyword>
<accession>A0A3D4T036</accession>
<gene>
    <name evidence="3" type="ORF">DIW82_04755</name>
</gene>
<dbReference type="STRING" id="863239.GCA_000213935_02188"/>
<keyword evidence="2" id="KW-1133">Transmembrane helix</keyword>
<evidence type="ECO:0000256" key="2">
    <source>
        <dbReference type="SAM" id="Phobius"/>
    </source>
</evidence>
<comment type="caution">
    <text evidence="3">The sequence shown here is derived from an EMBL/GenBank/DDBJ whole genome shotgun (WGS) entry which is preliminary data.</text>
</comment>
<feature type="transmembrane region" description="Helical" evidence="2">
    <location>
        <begin position="6"/>
        <end position="24"/>
    </location>
</feature>
<feature type="region of interest" description="Disordered" evidence="1">
    <location>
        <begin position="35"/>
        <end position="57"/>
    </location>
</feature>
<dbReference type="RefSeq" id="WP_273051334.1">
    <property type="nucleotide sequence ID" value="NZ_DAITTW010000076.1"/>
</dbReference>
<feature type="transmembrane region" description="Helical" evidence="2">
    <location>
        <begin position="260"/>
        <end position="277"/>
    </location>
</feature>
<feature type="compositionally biased region" description="Basic and acidic residues" evidence="1">
    <location>
        <begin position="380"/>
        <end position="391"/>
    </location>
</feature>
<proteinExistence type="predicted"/>
<feature type="region of interest" description="Disordered" evidence="1">
    <location>
        <begin position="146"/>
        <end position="184"/>
    </location>
</feature>
<evidence type="ECO:0008006" key="5">
    <source>
        <dbReference type="Google" id="ProtNLM"/>
    </source>
</evidence>
<keyword evidence="2" id="KW-0812">Transmembrane</keyword>
<feature type="transmembrane region" description="Helical" evidence="2">
    <location>
        <begin position="283"/>
        <end position="300"/>
    </location>
</feature>